<sequence>MIGGLDKRLYSPVPFITNIDPSPEAVDIDKRRPKRKNSEGKKGDEVTPVPHYDGHQWRKYGQRNINNSKHQRIFIDA</sequence>
<evidence type="ECO:0000256" key="4">
    <source>
        <dbReference type="ARBA" id="ARBA00023163"/>
    </source>
</evidence>
<dbReference type="Pfam" id="PF03106">
    <property type="entry name" value="WRKY"/>
    <property type="match status" value="1"/>
</dbReference>
<evidence type="ECO:0000259" key="7">
    <source>
        <dbReference type="Pfam" id="PF03106"/>
    </source>
</evidence>
<dbReference type="OrthoDB" id="2021064at2759"/>
<dbReference type="InterPro" id="IPR036576">
    <property type="entry name" value="WRKY_dom_sf"/>
</dbReference>
<evidence type="ECO:0000256" key="1">
    <source>
        <dbReference type="ARBA" id="ARBA00004123"/>
    </source>
</evidence>
<keyword evidence="5" id="KW-0539">Nucleus</keyword>
<evidence type="ECO:0000313" key="9">
    <source>
        <dbReference type="Proteomes" id="UP000479710"/>
    </source>
</evidence>
<organism evidence="8 9">
    <name type="scientific">Oryza meyeriana var. granulata</name>
    <dbReference type="NCBI Taxonomy" id="110450"/>
    <lineage>
        <taxon>Eukaryota</taxon>
        <taxon>Viridiplantae</taxon>
        <taxon>Streptophyta</taxon>
        <taxon>Embryophyta</taxon>
        <taxon>Tracheophyta</taxon>
        <taxon>Spermatophyta</taxon>
        <taxon>Magnoliopsida</taxon>
        <taxon>Liliopsida</taxon>
        <taxon>Poales</taxon>
        <taxon>Poaceae</taxon>
        <taxon>BOP clade</taxon>
        <taxon>Oryzoideae</taxon>
        <taxon>Oryzeae</taxon>
        <taxon>Oryzinae</taxon>
        <taxon>Oryza</taxon>
        <taxon>Oryza meyeriana</taxon>
    </lineage>
</organism>
<protein>
    <recommendedName>
        <fullName evidence="7">WRKY domain-containing protein</fullName>
    </recommendedName>
</protein>
<keyword evidence="9" id="KW-1185">Reference proteome</keyword>
<comment type="subcellular location">
    <subcellularLocation>
        <location evidence="1">Nucleus</location>
    </subcellularLocation>
</comment>
<dbReference type="GO" id="GO:0005634">
    <property type="term" value="C:nucleus"/>
    <property type="evidence" value="ECO:0007669"/>
    <property type="project" value="UniProtKB-SubCell"/>
</dbReference>
<gene>
    <name evidence="8" type="ORF">E2562_005306</name>
</gene>
<dbReference type="AlphaFoldDB" id="A0A6G1EF10"/>
<feature type="region of interest" description="Disordered" evidence="6">
    <location>
        <begin position="20"/>
        <end position="56"/>
    </location>
</feature>
<evidence type="ECO:0000256" key="5">
    <source>
        <dbReference type="ARBA" id="ARBA00023242"/>
    </source>
</evidence>
<feature type="domain" description="WRKY" evidence="7">
    <location>
        <begin position="53"/>
        <end position="73"/>
    </location>
</feature>
<keyword evidence="4" id="KW-0804">Transcription</keyword>
<dbReference type="InterPro" id="IPR003657">
    <property type="entry name" value="WRKY_dom"/>
</dbReference>
<accession>A0A6G1EF10</accession>
<dbReference type="GO" id="GO:0003700">
    <property type="term" value="F:DNA-binding transcription factor activity"/>
    <property type="evidence" value="ECO:0007669"/>
    <property type="project" value="InterPro"/>
</dbReference>
<reference evidence="8 9" key="1">
    <citation type="submission" date="2019-11" db="EMBL/GenBank/DDBJ databases">
        <title>Whole genome sequence of Oryza granulata.</title>
        <authorList>
            <person name="Li W."/>
        </authorList>
    </citation>
    <scope>NUCLEOTIDE SEQUENCE [LARGE SCALE GENOMIC DNA]</scope>
    <source>
        <strain evidence="9">cv. Menghai</strain>
        <tissue evidence="8">Leaf</tissue>
    </source>
</reference>
<comment type="caution">
    <text evidence="8">The sequence shown here is derived from an EMBL/GenBank/DDBJ whole genome shotgun (WGS) entry which is preliminary data.</text>
</comment>
<evidence type="ECO:0000256" key="2">
    <source>
        <dbReference type="ARBA" id="ARBA00023015"/>
    </source>
</evidence>
<dbReference type="SUPFAM" id="SSF118290">
    <property type="entry name" value="WRKY DNA-binding domain"/>
    <property type="match status" value="1"/>
</dbReference>
<dbReference type="Gene3D" id="2.20.25.80">
    <property type="entry name" value="WRKY domain"/>
    <property type="match status" value="1"/>
</dbReference>
<name>A0A6G1EF10_9ORYZ</name>
<evidence type="ECO:0000313" key="8">
    <source>
        <dbReference type="EMBL" id="KAF0923347.1"/>
    </source>
</evidence>
<evidence type="ECO:0000256" key="6">
    <source>
        <dbReference type="SAM" id="MobiDB-lite"/>
    </source>
</evidence>
<feature type="compositionally biased region" description="Basic and acidic residues" evidence="6">
    <location>
        <begin position="36"/>
        <end position="45"/>
    </location>
</feature>
<dbReference type="GO" id="GO:0043565">
    <property type="term" value="F:sequence-specific DNA binding"/>
    <property type="evidence" value="ECO:0007669"/>
    <property type="project" value="InterPro"/>
</dbReference>
<keyword evidence="3" id="KW-0238">DNA-binding</keyword>
<dbReference type="EMBL" id="SPHZ02000003">
    <property type="protein sequence ID" value="KAF0923347.1"/>
    <property type="molecule type" value="Genomic_DNA"/>
</dbReference>
<keyword evidence="2" id="KW-0805">Transcription regulation</keyword>
<evidence type="ECO:0000256" key="3">
    <source>
        <dbReference type="ARBA" id="ARBA00023125"/>
    </source>
</evidence>
<dbReference type="Proteomes" id="UP000479710">
    <property type="component" value="Unassembled WGS sequence"/>
</dbReference>
<proteinExistence type="predicted"/>